<accession>A0ABU0E6G9</accession>
<reference evidence="1 2" key="1">
    <citation type="submission" date="2023-07" db="EMBL/GenBank/DDBJ databases">
        <title>Genomic Encyclopedia of Type Strains, Phase IV (KMG-IV): sequencing the most valuable type-strain genomes for metagenomic binning, comparative biology and taxonomic classification.</title>
        <authorList>
            <person name="Goeker M."/>
        </authorList>
    </citation>
    <scope>NUCLEOTIDE SEQUENCE [LARGE SCALE GENOMIC DNA]</scope>
    <source>
        <strain evidence="1 2">DSM 16784</strain>
    </source>
</reference>
<evidence type="ECO:0000313" key="1">
    <source>
        <dbReference type="EMBL" id="MDQ0362508.1"/>
    </source>
</evidence>
<organism evidence="1 2">
    <name type="scientific">Breznakia pachnodae</name>
    <dbReference type="NCBI Taxonomy" id="265178"/>
    <lineage>
        <taxon>Bacteria</taxon>
        <taxon>Bacillati</taxon>
        <taxon>Bacillota</taxon>
        <taxon>Erysipelotrichia</taxon>
        <taxon>Erysipelotrichales</taxon>
        <taxon>Erysipelotrichaceae</taxon>
        <taxon>Breznakia</taxon>
    </lineage>
</organism>
<keyword evidence="2" id="KW-1185">Reference proteome</keyword>
<evidence type="ECO:0000313" key="2">
    <source>
        <dbReference type="Proteomes" id="UP001230220"/>
    </source>
</evidence>
<dbReference type="EMBL" id="JAUSUR010000007">
    <property type="protein sequence ID" value="MDQ0362508.1"/>
    <property type="molecule type" value="Genomic_DNA"/>
</dbReference>
<name>A0ABU0E6G9_9FIRM</name>
<protein>
    <submittedName>
        <fullName evidence="1">Uncharacterized protein</fullName>
    </submittedName>
</protein>
<dbReference type="Proteomes" id="UP001230220">
    <property type="component" value="Unassembled WGS sequence"/>
</dbReference>
<proteinExistence type="predicted"/>
<comment type="caution">
    <text evidence="1">The sequence shown here is derived from an EMBL/GenBank/DDBJ whole genome shotgun (WGS) entry which is preliminary data.</text>
</comment>
<dbReference type="RefSeq" id="WP_307410191.1">
    <property type="nucleotide sequence ID" value="NZ_JAUSUR010000007.1"/>
</dbReference>
<dbReference type="Pfam" id="PF14354">
    <property type="entry name" value="Lar_restr_allev"/>
    <property type="match status" value="1"/>
</dbReference>
<sequence>MDNKNLNPCPFCGSVNLTTNHCNQELYSHAEEWLYYVSCMKCEGKGGYGSTREESHMKWNMRFVANIQVAQELPVSIGNEYEVISDTFYWLHDEETKNNGALKKGDKYKLVDRNVKKAILEKEDDGTIIEVYRELINVETFKMV</sequence>
<gene>
    <name evidence="1" type="ORF">J2S15_003262</name>
</gene>